<organism evidence="3 4">
    <name type="scientific">Candidatus Akkermansia intestinigallinarum</name>
    <dbReference type="NCBI Taxonomy" id="2838431"/>
    <lineage>
        <taxon>Bacteria</taxon>
        <taxon>Pseudomonadati</taxon>
        <taxon>Verrucomicrobiota</taxon>
        <taxon>Verrucomicrobiia</taxon>
        <taxon>Verrucomicrobiales</taxon>
        <taxon>Akkermansiaceae</taxon>
        <taxon>Akkermansia</taxon>
    </lineage>
</organism>
<keyword evidence="3" id="KW-0449">Lipoprotein</keyword>
<dbReference type="InterPro" id="IPR033399">
    <property type="entry name" value="TP_0789-like"/>
</dbReference>
<sequence length="244" mass="27900">MNKWIKWMLMPLCAVAMLPGSASADETTPRADDLLAAVRKMTVSQGERDVRGTIRKGRNQVPFSLSSRGDTIVFQYKQKSGWERFDVRISETNVSLYRVTGNKAAQMSPKDYTDTIAGTDVCYEDLSLRFLYWKGGRVLEDTSDSRIKGRDCYIVEVPNPNADIGQFAWVRVWVDKENGTTWQIDGYGRDGKLKKRFTITSVQKLSDGSWFFKQMKLEIRNPQNPSRTSALNYLEMEDLPDARK</sequence>
<name>A0A9D1V9I2_9BACT</name>
<reference evidence="3" key="2">
    <citation type="submission" date="2021-04" db="EMBL/GenBank/DDBJ databases">
        <authorList>
            <person name="Gilroy R."/>
        </authorList>
    </citation>
    <scope>NUCLEOTIDE SEQUENCE</scope>
    <source>
        <strain evidence="3">14975</strain>
    </source>
</reference>
<feature type="domain" description="Uncharacterized protein TP-0789" evidence="2">
    <location>
        <begin position="97"/>
        <end position="235"/>
    </location>
</feature>
<gene>
    <name evidence="3" type="ORF">H9862_00365</name>
</gene>
<evidence type="ECO:0000259" key="2">
    <source>
        <dbReference type="Pfam" id="PF17131"/>
    </source>
</evidence>
<proteinExistence type="predicted"/>
<dbReference type="Gene3D" id="2.50.20.10">
    <property type="entry name" value="Lipoprotein localisation LolA/LolB/LppX"/>
    <property type="match status" value="1"/>
</dbReference>
<dbReference type="AlphaFoldDB" id="A0A9D1V9I2"/>
<comment type="caution">
    <text evidence="3">The sequence shown here is derived from an EMBL/GenBank/DDBJ whole genome shotgun (WGS) entry which is preliminary data.</text>
</comment>
<protein>
    <submittedName>
        <fullName evidence="3">Outer membrane lipoprotein-sorting protein</fullName>
    </submittedName>
</protein>
<keyword evidence="1" id="KW-0732">Signal</keyword>
<evidence type="ECO:0000313" key="3">
    <source>
        <dbReference type="EMBL" id="HIX19037.1"/>
    </source>
</evidence>
<dbReference type="Proteomes" id="UP000823964">
    <property type="component" value="Unassembled WGS sequence"/>
</dbReference>
<evidence type="ECO:0000313" key="4">
    <source>
        <dbReference type="Proteomes" id="UP000823964"/>
    </source>
</evidence>
<dbReference type="Pfam" id="PF17131">
    <property type="entry name" value="LolA_like"/>
    <property type="match status" value="1"/>
</dbReference>
<accession>A0A9D1V9I2</accession>
<dbReference type="CDD" id="cd16329">
    <property type="entry name" value="LolA_like"/>
    <property type="match status" value="1"/>
</dbReference>
<reference evidence="3" key="1">
    <citation type="journal article" date="2021" name="PeerJ">
        <title>Extensive microbial diversity within the chicken gut microbiome revealed by metagenomics and culture.</title>
        <authorList>
            <person name="Gilroy R."/>
            <person name="Ravi A."/>
            <person name="Getino M."/>
            <person name="Pursley I."/>
            <person name="Horton D.L."/>
            <person name="Alikhan N.F."/>
            <person name="Baker D."/>
            <person name="Gharbi K."/>
            <person name="Hall N."/>
            <person name="Watson M."/>
            <person name="Adriaenssens E.M."/>
            <person name="Foster-Nyarko E."/>
            <person name="Jarju S."/>
            <person name="Secka A."/>
            <person name="Antonio M."/>
            <person name="Oren A."/>
            <person name="Chaudhuri R.R."/>
            <person name="La Ragione R."/>
            <person name="Hildebrand F."/>
            <person name="Pallen M.J."/>
        </authorList>
    </citation>
    <scope>NUCLEOTIDE SEQUENCE</scope>
    <source>
        <strain evidence="3">14975</strain>
    </source>
</reference>
<evidence type="ECO:0000256" key="1">
    <source>
        <dbReference type="SAM" id="SignalP"/>
    </source>
</evidence>
<dbReference type="EMBL" id="DXFQ01000006">
    <property type="protein sequence ID" value="HIX19037.1"/>
    <property type="molecule type" value="Genomic_DNA"/>
</dbReference>
<feature type="signal peptide" evidence="1">
    <location>
        <begin position="1"/>
        <end position="24"/>
    </location>
</feature>
<feature type="chain" id="PRO_5039116021" evidence="1">
    <location>
        <begin position="25"/>
        <end position="244"/>
    </location>
</feature>